<proteinExistence type="inferred from homology"/>
<dbReference type="EC" id="2.1.1.-" evidence="4"/>
<reference evidence="4 5" key="1">
    <citation type="submission" date="2020-08" db="EMBL/GenBank/DDBJ databases">
        <title>Sequencing the genomes of 1000 actinobacteria strains.</title>
        <authorList>
            <person name="Klenk H.-P."/>
        </authorList>
    </citation>
    <scope>NUCLEOTIDE SEQUENCE [LARGE SCALE GENOMIC DNA]</scope>
    <source>
        <strain evidence="4 5">DSM 44936</strain>
    </source>
</reference>
<dbReference type="GO" id="GO:0004190">
    <property type="term" value="F:aspartic-type endopeptidase activity"/>
    <property type="evidence" value="ECO:0007669"/>
    <property type="project" value="UniProtKB-EC"/>
</dbReference>
<dbReference type="RefSeq" id="WP_184980365.1">
    <property type="nucleotide sequence ID" value="NZ_BAAALO010000032.1"/>
</dbReference>
<feature type="transmembrane region" description="Helical" evidence="2">
    <location>
        <begin position="71"/>
        <end position="104"/>
    </location>
</feature>
<keyword evidence="4" id="KW-0808">Transferase</keyword>
<dbReference type="Pfam" id="PF01478">
    <property type="entry name" value="Peptidase_A24"/>
    <property type="match status" value="1"/>
</dbReference>
<dbReference type="EC" id="3.4.23.43" evidence="4"/>
<dbReference type="PANTHER" id="PTHR30487">
    <property type="entry name" value="TYPE 4 PREPILIN-LIKE PROTEINS LEADER PEPTIDE-PROCESSING ENZYME"/>
    <property type="match status" value="1"/>
</dbReference>
<protein>
    <submittedName>
        <fullName evidence="4">Leader peptidase (Prepilin peptidase)/N-methyltransferase</fullName>
        <ecNumber evidence="4">2.1.1.-</ecNumber>
        <ecNumber evidence="4">3.4.23.43</ecNumber>
    </submittedName>
</protein>
<dbReference type="GO" id="GO:0008168">
    <property type="term" value="F:methyltransferase activity"/>
    <property type="evidence" value="ECO:0007669"/>
    <property type="project" value="UniProtKB-KW"/>
</dbReference>
<dbReference type="Gene3D" id="1.20.120.1220">
    <property type="match status" value="1"/>
</dbReference>
<evidence type="ECO:0000259" key="3">
    <source>
        <dbReference type="Pfam" id="PF01478"/>
    </source>
</evidence>
<evidence type="ECO:0000313" key="5">
    <source>
        <dbReference type="Proteomes" id="UP000555564"/>
    </source>
</evidence>
<comment type="caution">
    <text evidence="4">The sequence shown here is derived from an EMBL/GenBank/DDBJ whole genome shotgun (WGS) entry which is preliminary data.</text>
</comment>
<sequence length="177" mass="18670">MLKEAPRRWPVWSWPPWVEVGTAAVCAVVAWRLAGTALLWAWGYAAVAGVLLSVVDWRTRRLPDVITLPSCLVLAVLLVPTGDLGPALLGGLALGGAYAVMWFVRPDALGFGDVKLAGVAGMLAGPLGVDRWLAAAMGGLVLGALYAVMLLITRRATMKTQFPLGPFIAAGVLVALW</sequence>
<keyword evidence="4" id="KW-0489">Methyltransferase</keyword>
<evidence type="ECO:0000256" key="1">
    <source>
        <dbReference type="ARBA" id="ARBA00005801"/>
    </source>
</evidence>
<keyword evidence="2" id="KW-0472">Membrane</keyword>
<evidence type="ECO:0000313" key="4">
    <source>
        <dbReference type="EMBL" id="MBB6472936.1"/>
    </source>
</evidence>
<accession>A0A7X0ID34</accession>
<dbReference type="GO" id="GO:0032259">
    <property type="term" value="P:methylation"/>
    <property type="evidence" value="ECO:0007669"/>
    <property type="project" value="UniProtKB-KW"/>
</dbReference>
<dbReference type="Proteomes" id="UP000555564">
    <property type="component" value="Unassembled WGS sequence"/>
</dbReference>
<dbReference type="PANTHER" id="PTHR30487:SF0">
    <property type="entry name" value="PREPILIN LEADER PEPTIDASE_N-METHYLTRANSFERASE-RELATED"/>
    <property type="match status" value="1"/>
</dbReference>
<dbReference type="InterPro" id="IPR050882">
    <property type="entry name" value="Prepilin_peptidase/N-MTase"/>
</dbReference>
<feature type="domain" description="Prepilin type IV endopeptidase peptidase" evidence="3">
    <location>
        <begin position="48"/>
        <end position="148"/>
    </location>
</feature>
<dbReference type="GO" id="GO:0006465">
    <property type="term" value="P:signal peptide processing"/>
    <property type="evidence" value="ECO:0007669"/>
    <property type="project" value="TreeGrafter"/>
</dbReference>
<gene>
    <name evidence="4" type="ORF">BJ992_002367</name>
</gene>
<dbReference type="InterPro" id="IPR000045">
    <property type="entry name" value="Prepilin_IV_endopep_pep"/>
</dbReference>
<feature type="transmembrane region" description="Helical" evidence="2">
    <location>
        <begin position="39"/>
        <end position="59"/>
    </location>
</feature>
<comment type="similarity">
    <text evidence="1">Belongs to the peptidase A24 family.</text>
</comment>
<feature type="transmembrane region" description="Helical" evidence="2">
    <location>
        <begin position="132"/>
        <end position="152"/>
    </location>
</feature>
<dbReference type="AlphaFoldDB" id="A0A7X0ID34"/>
<keyword evidence="2" id="KW-1133">Transmembrane helix</keyword>
<keyword evidence="5" id="KW-1185">Reference proteome</keyword>
<dbReference type="EMBL" id="JACHIU010000001">
    <property type="protein sequence ID" value="MBB6472936.1"/>
    <property type="molecule type" value="Genomic_DNA"/>
</dbReference>
<name>A0A7X0ID34_9ACTN</name>
<keyword evidence="2" id="KW-0812">Transmembrane</keyword>
<organism evidence="4 5">
    <name type="scientific">Sphaerisporangium rubeum</name>
    <dbReference type="NCBI Taxonomy" id="321317"/>
    <lineage>
        <taxon>Bacteria</taxon>
        <taxon>Bacillati</taxon>
        <taxon>Actinomycetota</taxon>
        <taxon>Actinomycetes</taxon>
        <taxon>Streptosporangiales</taxon>
        <taxon>Streptosporangiaceae</taxon>
        <taxon>Sphaerisporangium</taxon>
    </lineage>
</organism>
<dbReference type="GO" id="GO:0005886">
    <property type="term" value="C:plasma membrane"/>
    <property type="evidence" value="ECO:0007669"/>
    <property type="project" value="TreeGrafter"/>
</dbReference>
<keyword evidence="4" id="KW-0378">Hydrolase</keyword>
<evidence type="ECO:0000256" key="2">
    <source>
        <dbReference type="SAM" id="Phobius"/>
    </source>
</evidence>